<accession>A0ACC3DFV3</accession>
<proteinExistence type="predicted"/>
<gene>
    <name evidence="1" type="ORF">LTS18_000687</name>
</gene>
<organism evidence="1 2">
    <name type="scientific">Coniosporium uncinatum</name>
    <dbReference type="NCBI Taxonomy" id="93489"/>
    <lineage>
        <taxon>Eukaryota</taxon>
        <taxon>Fungi</taxon>
        <taxon>Dikarya</taxon>
        <taxon>Ascomycota</taxon>
        <taxon>Pezizomycotina</taxon>
        <taxon>Dothideomycetes</taxon>
        <taxon>Dothideomycetes incertae sedis</taxon>
        <taxon>Coniosporium</taxon>
    </lineage>
</organism>
<evidence type="ECO:0000313" key="2">
    <source>
        <dbReference type="Proteomes" id="UP001186974"/>
    </source>
</evidence>
<sequence length="325" mass="35044">TALSRDNFRLQIHTRVKHVTRNGDEATGVLATVNGTERIIPLSDGGRVILSGGALQSPQILMYSGIGEPAVLQNLSSAGIFNLPRSQWINNSAVGDELFDNPNTFIELSGPELHSYAYSYSSPPSSDESAYLNRRSGPYSFASETSAFWDNKAYNSSDVVGFQGTIDSSGFSDYTNNSTITLNVYGTSGLKSKGRVVLDSEKHLPGPSSDVYYSNERDAQDIAAFIRGIFDALPSDLTPLNIPRNATTKEIETYITTPSAYAVGMVNHWSSSCRFGSCVDVNTTVIGMKNLNVIDGSIVAPLTVNPQMGIMIAAERACELLLGME</sequence>
<evidence type="ECO:0000313" key="1">
    <source>
        <dbReference type="EMBL" id="KAK3068374.1"/>
    </source>
</evidence>
<feature type="non-terminal residue" evidence="1">
    <location>
        <position position="1"/>
    </location>
</feature>
<protein>
    <submittedName>
        <fullName evidence="1">Uncharacterized protein</fullName>
    </submittedName>
</protein>
<reference evidence="1" key="1">
    <citation type="submission" date="2024-09" db="EMBL/GenBank/DDBJ databases">
        <title>Black Yeasts Isolated from many extreme environments.</title>
        <authorList>
            <person name="Coleine C."/>
            <person name="Stajich J.E."/>
            <person name="Selbmann L."/>
        </authorList>
    </citation>
    <scope>NUCLEOTIDE SEQUENCE</scope>
    <source>
        <strain evidence="1">CCFEE 5737</strain>
    </source>
</reference>
<dbReference type="EMBL" id="JAWDJW010005309">
    <property type="protein sequence ID" value="KAK3068374.1"/>
    <property type="molecule type" value="Genomic_DNA"/>
</dbReference>
<name>A0ACC3DFV3_9PEZI</name>
<comment type="caution">
    <text evidence="1">The sequence shown here is derived from an EMBL/GenBank/DDBJ whole genome shotgun (WGS) entry which is preliminary data.</text>
</comment>
<keyword evidence="2" id="KW-1185">Reference proteome</keyword>
<dbReference type="Proteomes" id="UP001186974">
    <property type="component" value="Unassembled WGS sequence"/>
</dbReference>